<name>A0ABT7EZ55_9RHOB</name>
<evidence type="ECO:0000313" key="2">
    <source>
        <dbReference type="Proteomes" id="UP001243757"/>
    </source>
</evidence>
<dbReference type="Proteomes" id="UP001243757">
    <property type="component" value="Unassembled WGS sequence"/>
</dbReference>
<proteinExistence type="predicted"/>
<keyword evidence="2" id="KW-1185">Reference proteome</keyword>
<dbReference type="EMBL" id="JASNJD010000004">
    <property type="protein sequence ID" value="MDK3017620.1"/>
    <property type="molecule type" value="Genomic_DNA"/>
</dbReference>
<protein>
    <submittedName>
        <fullName evidence="1">Uncharacterized protein</fullName>
    </submittedName>
</protein>
<gene>
    <name evidence="1" type="ORF">QO033_08015</name>
</gene>
<sequence length="66" mass="6335">MKIKILVSCAGPAGSFAANQEPTVADAVGADLIRAGYAELLDAEVQPAAAATDPAAAPATDPAAAG</sequence>
<reference evidence="1 2" key="1">
    <citation type="submission" date="2023-05" db="EMBL/GenBank/DDBJ databases">
        <title>Pseudodonghicola sp. nov.</title>
        <authorList>
            <person name="Huang J."/>
        </authorList>
    </citation>
    <scope>NUCLEOTIDE SEQUENCE [LARGE SCALE GENOMIC DNA]</scope>
    <source>
        <strain evidence="1 2">IC7</strain>
    </source>
</reference>
<dbReference type="RefSeq" id="WP_284480432.1">
    <property type="nucleotide sequence ID" value="NZ_JASNJD010000004.1"/>
</dbReference>
<organism evidence="1 2">
    <name type="scientific">Pseudodonghicola flavimaris</name>
    <dbReference type="NCBI Taxonomy" id="3050036"/>
    <lineage>
        <taxon>Bacteria</taxon>
        <taxon>Pseudomonadati</taxon>
        <taxon>Pseudomonadota</taxon>
        <taxon>Alphaproteobacteria</taxon>
        <taxon>Rhodobacterales</taxon>
        <taxon>Paracoccaceae</taxon>
        <taxon>Pseudodonghicola</taxon>
    </lineage>
</organism>
<evidence type="ECO:0000313" key="1">
    <source>
        <dbReference type="EMBL" id="MDK3017620.1"/>
    </source>
</evidence>
<accession>A0ABT7EZ55</accession>
<comment type="caution">
    <text evidence="1">The sequence shown here is derived from an EMBL/GenBank/DDBJ whole genome shotgun (WGS) entry which is preliminary data.</text>
</comment>